<evidence type="ECO:0008006" key="5">
    <source>
        <dbReference type="Google" id="ProtNLM"/>
    </source>
</evidence>
<evidence type="ECO:0000313" key="1">
    <source>
        <dbReference type="EMBL" id="RGM84857.1"/>
    </source>
</evidence>
<evidence type="ECO:0000313" key="4">
    <source>
        <dbReference type="Proteomes" id="UP000284998"/>
    </source>
</evidence>
<comment type="caution">
    <text evidence="1">The sequence shown here is derived from an EMBL/GenBank/DDBJ whole genome shotgun (WGS) entry which is preliminary data.</text>
</comment>
<dbReference type="Gene3D" id="2.60.40.3080">
    <property type="match status" value="1"/>
</dbReference>
<evidence type="ECO:0000313" key="2">
    <source>
        <dbReference type="EMBL" id="RHH50422.1"/>
    </source>
</evidence>
<reference evidence="3 4" key="1">
    <citation type="submission" date="2018-08" db="EMBL/GenBank/DDBJ databases">
        <title>A genome reference for cultivated species of the human gut microbiota.</title>
        <authorList>
            <person name="Zou Y."/>
            <person name="Xue W."/>
            <person name="Luo G."/>
        </authorList>
    </citation>
    <scope>NUCLEOTIDE SEQUENCE [LARGE SCALE GENOMIC DNA]</scope>
    <source>
        <strain evidence="2 4">AM17-44</strain>
        <strain evidence="1 3">OM06-2</strain>
    </source>
</reference>
<dbReference type="Proteomes" id="UP000260814">
    <property type="component" value="Unassembled WGS sequence"/>
</dbReference>
<dbReference type="RefSeq" id="WP_117702986.1">
    <property type="nucleotide sequence ID" value="NZ_QRJS01000002.1"/>
</dbReference>
<organism evidence="1 3">
    <name type="scientific">Phocaeicola plebeius</name>
    <dbReference type="NCBI Taxonomy" id="310297"/>
    <lineage>
        <taxon>Bacteria</taxon>
        <taxon>Pseudomonadati</taxon>
        <taxon>Bacteroidota</taxon>
        <taxon>Bacteroidia</taxon>
        <taxon>Bacteroidales</taxon>
        <taxon>Bacteroidaceae</taxon>
        <taxon>Phocaeicola</taxon>
    </lineage>
</organism>
<proteinExistence type="predicted"/>
<sequence length="124" mass="14491">MKKALMFILLYYFCNVNVFSSEEIYSWVGDWKSNQQEIKSLLSNIPFHSEYLDGEIKIYNKKPDRPITYEVLDVYGNKLITGNVSKENSTLIIISISELPDNGIYTIVLTSSEYEDRVWSQFKK</sequence>
<name>A0A3E4Z3N1_9BACT</name>
<gene>
    <name evidence="2" type="ORF">DW204_01165</name>
    <name evidence="1" type="ORF">DXB87_16695</name>
</gene>
<dbReference type="EMBL" id="QRJS01000002">
    <property type="protein sequence ID" value="RHH50422.1"/>
    <property type="molecule type" value="Genomic_DNA"/>
</dbReference>
<protein>
    <recommendedName>
        <fullName evidence="5">DUF3244 domain-containing protein</fullName>
    </recommendedName>
</protein>
<evidence type="ECO:0000313" key="3">
    <source>
        <dbReference type="Proteomes" id="UP000260814"/>
    </source>
</evidence>
<accession>A0A3E4Z3N1</accession>
<dbReference type="AlphaFoldDB" id="A0A3E4Z3N1"/>
<dbReference type="EMBL" id="QSTW01000037">
    <property type="protein sequence ID" value="RGM84857.1"/>
    <property type="molecule type" value="Genomic_DNA"/>
</dbReference>
<dbReference type="Proteomes" id="UP000284998">
    <property type="component" value="Unassembled WGS sequence"/>
</dbReference>